<proteinExistence type="predicted"/>
<evidence type="ECO:0000256" key="1">
    <source>
        <dbReference type="SAM" id="MobiDB-lite"/>
    </source>
</evidence>
<evidence type="ECO:0000313" key="2">
    <source>
        <dbReference type="EMBL" id="QAY87269.1"/>
    </source>
</evidence>
<name>A0A4P6G6Q1_9PSED</name>
<organism evidence="2 3">
    <name type="scientific">Pseudomonas arsenicoxydans</name>
    <dbReference type="NCBI Taxonomy" id="702115"/>
    <lineage>
        <taxon>Bacteria</taxon>
        <taxon>Pseudomonadati</taxon>
        <taxon>Pseudomonadota</taxon>
        <taxon>Gammaproteobacteria</taxon>
        <taxon>Pseudomonadales</taxon>
        <taxon>Pseudomonadaceae</taxon>
        <taxon>Pseudomonas</taxon>
    </lineage>
</organism>
<sequence>MDENARSLRPDFQRVNDAKASDRGIERFFRKGSGSRSDRSHAPRGNASMDALRPLRQGRGATRAAFPRRA</sequence>
<feature type="region of interest" description="Disordered" evidence="1">
    <location>
        <begin position="1"/>
        <end position="70"/>
    </location>
</feature>
<evidence type="ECO:0008006" key="4">
    <source>
        <dbReference type="Google" id="ProtNLM"/>
    </source>
</evidence>
<accession>A0A4P6G6Q1</accession>
<dbReference type="Proteomes" id="UP000291121">
    <property type="component" value="Chromosome"/>
</dbReference>
<protein>
    <recommendedName>
        <fullName evidence="4">DUF1534 domain-containing protein</fullName>
    </recommendedName>
</protein>
<dbReference type="AlphaFoldDB" id="A0A4P6G6Q1"/>
<evidence type="ECO:0000313" key="3">
    <source>
        <dbReference type="Proteomes" id="UP000291121"/>
    </source>
</evidence>
<reference evidence="2 3" key="1">
    <citation type="submission" date="2017-11" db="EMBL/GenBank/DDBJ databases">
        <title>Genome sequence of Pseudomonas arsenicoxydans ACM1.</title>
        <authorList>
            <person name="Nascimento F.X."/>
        </authorList>
    </citation>
    <scope>NUCLEOTIDE SEQUENCE [LARGE SCALE GENOMIC DNA]</scope>
    <source>
        <strain evidence="2 3">ACM1</strain>
    </source>
</reference>
<gene>
    <name evidence="2" type="ORF">CUN61_26455</name>
</gene>
<dbReference type="EMBL" id="CP024767">
    <property type="protein sequence ID" value="QAY87269.1"/>
    <property type="molecule type" value="Genomic_DNA"/>
</dbReference>
<feature type="compositionally biased region" description="Basic and acidic residues" evidence="1">
    <location>
        <begin position="1"/>
        <end position="29"/>
    </location>
</feature>
<keyword evidence="3" id="KW-1185">Reference proteome</keyword>